<evidence type="ECO:0000313" key="2">
    <source>
        <dbReference type="EMBL" id="MDO7843782.1"/>
    </source>
</evidence>
<reference evidence="2" key="1">
    <citation type="submission" date="2023-07" db="EMBL/GenBank/DDBJ databases">
        <authorList>
            <person name="Kim M.K."/>
        </authorList>
    </citation>
    <scope>NUCLEOTIDE SEQUENCE</scope>
    <source>
        <strain evidence="2">CA1-15</strain>
    </source>
</reference>
<keyword evidence="3" id="KW-1185">Reference proteome</keyword>
<dbReference type="EMBL" id="JAUQSZ010000011">
    <property type="protein sequence ID" value="MDO7843782.1"/>
    <property type="molecule type" value="Genomic_DNA"/>
</dbReference>
<dbReference type="RefSeq" id="WP_304562242.1">
    <property type="nucleotide sequence ID" value="NZ_JAUQSZ010000011.1"/>
</dbReference>
<evidence type="ECO:0000256" key="1">
    <source>
        <dbReference type="SAM" id="Phobius"/>
    </source>
</evidence>
<evidence type="ECO:0000313" key="3">
    <source>
        <dbReference type="Proteomes" id="UP001176468"/>
    </source>
</evidence>
<keyword evidence="1" id="KW-0472">Membrane</keyword>
<sequence>MKIGFVAFSIAAAVAWIVLFYFSAQAVAAMGLNAAGPTFFAQFGHPWRAQFGADFTIHLLFAAAWMIWRSPSWILGIVFAVLAINFGALFTLPYILIAAWRGGGIESLFVRPARGR</sequence>
<protein>
    <recommendedName>
        <fullName evidence="4">DUF1475 domain-containing protein</fullName>
    </recommendedName>
</protein>
<comment type="caution">
    <text evidence="2">The sequence shown here is derived from an EMBL/GenBank/DDBJ whole genome shotgun (WGS) entry which is preliminary data.</text>
</comment>
<proteinExistence type="predicted"/>
<evidence type="ECO:0008006" key="4">
    <source>
        <dbReference type="Google" id="ProtNLM"/>
    </source>
</evidence>
<feature type="transmembrane region" description="Helical" evidence="1">
    <location>
        <begin position="6"/>
        <end position="30"/>
    </location>
</feature>
<accession>A0ABT9A2Z3</accession>
<gene>
    <name evidence="2" type="ORF">Q5H94_15730</name>
</gene>
<keyword evidence="1" id="KW-0812">Transmembrane</keyword>
<organism evidence="2 3">
    <name type="scientific">Sphingomonas immobilis</name>
    <dbReference type="NCBI Taxonomy" id="3063997"/>
    <lineage>
        <taxon>Bacteria</taxon>
        <taxon>Pseudomonadati</taxon>
        <taxon>Pseudomonadota</taxon>
        <taxon>Alphaproteobacteria</taxon>
        <taxon>Sphingomonadales</taxon>
        <taxon>Sphingomonadaceae</taxon>
        <taxon>Sphingomonas</taxon>
    </lineage>
</organism>
<feature type="transmembrane region" description="Helical" evidence="1">
    <location>
        <begin position="51"/>
        <end position="68"/>
    </location>
</feature>
<name>A0ABT9A2Z3_9SPHN</name>
<dbReference type="Proteomes" id="UP001176468">
    <property type="component" value="Unassembled WGS sequence"/>
</dbReference>
<feature type="transmembrane region" description="Helical" evidence="1">
    <location>
        <begin position="74"/>
        <end position="97"/>
    </location>
</feature>
<keyword evidence="1" id="KW-1133">Transmembrane helix</keyword>